<evidence type="ECO:0000256" key="1">
    <source>
        <dbReference type="ARBA" id="ARBA00001946"/>
    </source>
</evidence>
<dbReference type="InterPro" id="IPR029017">
    <property type="entry name" value="Enolase-like_N"/>
</dbReference>
<keyword evidence="2" id="KW-0479">Metal-binding</keyword>
<evidence type="ECO:0000313" key="6">
    <source>
        <dbReference type="Proteomes" id="UP001548832"/>
    </source>
</evidence>
<dbReference type="Gene3D" id="3.30.390.10">
    <property type="entry name" value="Enolase-like, N-terminal domain"/>
    <property type="match status" value="1"/>
</dbReference>
<dbReference type="EMBL" id="JBEWSZ010000001">
    <property type="protein sequence ID" value="MET2827965.1"/>
    <property type="molecule type" value="Genomic_DNA"/>
</dbReference>
<dbReference type="CDD" id="cd03316">
    <property type="entry name" value="MR_like"/>
    <property type="match status" value="1"/>
</dbReference>
<gene>
    <name evidence="5" type="ORF">ABVQ20_13360</name>
</gene>
<dbReference type="PANTHER" id="PTHR13794">
    <property type="entry name" value="ENOLASE SUPERFAMILY, MANDELATE RACEMASE"/>
    <property type="match status" value="1"/>
</dbReference>
<comment type="caution">
    <text evidence="5">The sequence shown here is derived from an EMBL/GenBank/DDBJ whole genome shotgun (WGS) entry which is preliminary data.</text>
</comment>
<evidence type="ECO:0000256" key="2">
    <source>
        <dbReference type="ARBA" id="ARBA00022723"/>
    </source>
</evidence>
<dbReference type="SUPFAM" id="SSF54826">
    <property type="entry name" value="Enolase N-terminal domain-like"/>
    <property type="match status" value="1"/>
</dbReference>
<protein>
    <submittedName>
        <fullName evidence="5">Mandelate racemase/muconate lactonizing enzyme family protein</fullName>
    </submittedName>
</protein>
<dbReference type="RefSeq" id="WP_354459967.1">
    <property type="nucleotide sequence ID" value="NZ_JBEWSZ010000001.1"/>
</dbReference>
<proteinExistence type="predicted"/>
<name>A0ABV2DD41_9HYPH</name>
<dbReference type="SUPFAM" id="SSF51604">
    <property type="entry name" value="Enolase C-terminal domain-like"/>
    <property type="match status" value="1"/>
</dbReference>
<dbReference type="InterPro" id="IPR013341">
    <property type="entry name" value="Mandelate_racemase_N_dom"/>
</dbReference>
<dbReference type="Pfam" id="PF13378">
    <property type="entry name" value="MR_MLE_C"/>
    <property type="match status" value="1"/>
</dbReference>
<sequence>MVAQLKIERIECVPLCMPLPRTFRGSNYFMTHRCTIITRIYTSQGIVGEVYNGDEFETQAEVVRIILDEIQPLLIGKDAFNIEGCWEAMRKPSYNILRDRKLAMCAQACVDSALWDTVGKALDVPLYKLWGGYKDKLPVICIAGYYEENKTLADFGREMEQIRASGYAGCKFKVGGRTPKEDAERVRAARSAVGDDFTLLVDANQGWSLAEAVAFSRLAADLNIRWFEEPVRWYNDRLDMAAARNQTGIPIAAGQSEISRAGCRDLMMSGAIDVCNFDASWGGGPTEWRRVAALASCFTVEMGHHEEPQISAHLLASIPNGTYLETFHPDRDPMFYALVANRSKFDNGTYDVPQGAGFGLVLDQTTIGKYRV</sequence>
<comment type="cofactor">
    <cofactor evidence="1">
        <name>Mg(2+)</name>
        <dbReference type="ChEBI" id="CHEBI:18420"/>
    </cofactor>
</comment>
<dbReference type="InterPro" id="IPR046945">
    <property type="entry name" value="RHMD-like"/>
</dbReference>
<dbReference type="InterPro" id="IPR029065">
    <property type="entry name" value="Enolase_C-like"/>
</dbReference>
<dbReference type="Pfam" id="PF02746">
    <property type="entry name" value="MR_MLE_N"/>
    <property type="match status" value="1"/>
</dbReference>
<dbReference type="SFLD" id="SFLDS00001">
    <property type="entry name" value="Enolase"/>
    <property type="match status" value="1"/>
</dbReference>
<dbReference type="InterPro" id="IPR036849">
    <property type="entry name" value="Enolase-like_C_sf"/>
</dbReference>
<keyword evidence="6" id="KW-1185">Reference proteome</keyword>
<reference evidence="5 6" key="1">
    <citation type="submission" date="2024-06" db="EMBL/GenBank/DDBJ databases">
        <authorList>
            <person name="Kim D.-U."/>
        </authorList>
    </citation>
    <scope>NUCLEOTIDE SEQUENCE [LARGE SCALE GENOMIC DNA]</scope>
    <source>
        <strain evidence="5 6">KACC15460</strain>
    </source>
</reference>
<dbReference type="Proteomes" id="UP001548832">
    <property type="component" value="Unassembled WGS sequence"/>
</dbReference>
<evidence type="ECO:0000256" key="3">
    <source>
        <dbReference type="ARBA" id="ARBA00022842"/>
    </source>
</evidence>
<keyword evidence="3" id="KW-0460">Magnesium</keyword>
<evidence type="ECO:0000313" key="5">
    <source>
        <dbReference type="EMBL" id="MET2827965.1"/>
    </source>
</evidence>
<dbReference type="SMART" id="SM00922">
    <property type="entry name" value="MR_MLE"/>
    <property type="match status" value="1"/>
</dbReference>
<dbReference type="Gene3D" id="3.20.20.120">
    <property type="entry name" value="Enolase-like C-terminal domain"/>
    <property type="match status" value="1"/>
</dbReference>
<evidence type="ECO:0000259" key="4">
    <source>
        <dbReference type="SMART" id="SM00922"/>
    </source>
</evidence>
<dbReference type="InterPro" id="IPR013342">
    <property type="entry name" value="Mandelate_racemase_C"/>
</dbReference>
<dbReference type="PANTHER" id="PTHR13794:SF58">
    <property type="entry name" value="MITOCHONDRIAL ENOLASE SUPERFAMILY MEMBER 1"/>
    <property type="match status" value="1"/>
</dbReference>
<feature type="domain" description="Mandelate racemase/muconate lactonizing enzyme C-terminal" evidence="4">
    <location>
        <begin position="152"/>
        <end position="250"/>
    </location>
</feature>
<accession>A0ABV2DD41</accession>
<organism evidence="5 6">
    <name type="scientific">Mesorhizobium shangrilense</name>
    <dbReference type="NCBI Taxonomy" id="460060"/>
    <lineage>
        <taxon>Bacteria</taxon>
        <taxon>Pseudomonadati</taxon>
        <taxon>Pseudomonadota</taxon>
        <taxon>Alphaproteobacteria</taxon>
        <taxon>Hyphomicrobiales</taxon>
        <taxon>Phyllobacteriaceae</taxon>
        <taxon>Mesorhizobium</taxon>
    </lineage>
</organism>